<proteinExistence type="inferred from homology"/>
<dbReference type="InterPro" id="IPR010998">
    <property type="entry name" value="Integrase_recombinase_N"/>
</dbReference>
<protein>
    <recommendedName>
        <fullName evidence="4">Integrase DNA-binding domain-containing protein</fullName>
    </recommendedName>
</protein>
<dbReference type="Gene3D" id="3.30.160.390">
    <property type="entry name" value="Integrase, DNA-binding domain"/>
    <property type="match status" value="1"/>
</dbReference>
<keyword evidence="6" id="KW-1185">Reference proteome</keyword>
<feature type="domain" description="Integrase DNA-binding" evidence="4">
    <location>
        <begin position="3"/>
        <end position="89"/>
    </location>
</feature>
<organism evidence="5 6">
    <name type="scientific">Roseateles asaccharophilus</name>
    <dbReference type="NCBI Taxonomy" id="582607"/>
    <lineage>
        <taxon>Bacteria</taxon>
        <taxon>Pseudomonadati</taxon>
        <taxon>Pseudomonadota</taxon>
        <taxon>Betaproteobacteria</taxon>
        <taxon>Burkholderiales</taxon>
        <taxon>Sphaerotilaceae</taxon>
        <taxon>Roseateles</taxon>
    </lineage>
</organism>
<evidence type="ECO:0000313" key="5">
    <source>
        <dbReference type="EMBL" id="MDR7334306.1"/>
    </source>
</evidence>
<evidence type="ECO:0000259" key="4">
    <source>
        <dbReference type="Pfam" id="PF13356"/>
    </source>
</evidence>
<dbReference type="InterPro" id="IPR025166">
    <property type="entry name" value="Integrase_DNA_bind_dom"/>
</dbReference>
<evidence type="ECO:0000256" key="3">
    <source>
        <dbReference type="ARBA" id="ARBA00023125"/>
    </source>
</evidence>
<reference evidence="5 6" key="1">
    <citation type="submission" date="2023-07" db="EMBL/GenBank/DDBJ databases">
        <title>Sorghum-associated microbial communities from plants grown in Nebraska, USA.</title>
        <authorList>
            <person name="Schachtman D."/>
        </authorList>
    </citation>
    <scope>NUCLEOTIDE SEQUENCE [LARGE SCALE GENOMIC DNA]</scope>
    <source>
        <strain evidence="5 6">BE316</strain>
    </source>
</reference>
<accession>A0ABU2AAW2</accession>
<dbReference type="Pfam" id="PF13356">
    <property type="entry name" value="Arm-DNA-bind_3"/>
    <property type="match status" value="1"/>
</dbReference>
<keyword evidence="3" id="KW-0238">DNA-binding</keyword>
<keyword evidence="2" id="KW-0229">DNA integration</keyword>
<gene>
    <name evidence="5" type="ORF">J2X21_003458</name>
</gene>
<evidence type="ECO:0000256" key="2">
    <source>
        <dbReference type="ARBA" id="ARBA00022908"/>
    </source>
</evidence>
<dbReference type="Proteomes" id="UP001180825">
    <property type="component" value="Unassembled WGS sequence"/>
</dbReference>
<dbReference type="InterPro" id="IPR011010">
    <property type="entry name" value="DNA_brk_join_enz"/>
</dbReference>
<evidence type="ECO:0000256" key="1">
    <source>
        <dbReference type="ARBA" id="ARBA00008857"/>
    </source>
</evidence>
<dbReference type="InterPro" id="IPR038488">
    <property type="entry name" value="Integrase_DNA-bd_sf"/>
</dbReference>
<dbReference type="Gene3D" id="1.10.150.130">
    <property type="match status" value="1"/>
</dbReference>
<dbReference type="InterPro" id="IPR050808">
    <property type="entry name" value="Phage_Integrase"/>
</dbReference>
<dbReference type="PANTHER" id="PTHR30629:SF2">
    <property type="entry name" value="PROPHAGE INTEGRASE INTS-RELATED"/>
    <property type="match status" value="1"/>
</dbReference>
<dbReference type="SUPFAM" id="SSF56349">
    <property type="entry name" value="DNA breaking-rejoining enzymes"/>
    <property type="match status" value="1"/>
</dbReference>
<comment type="caution">
    <text evidence="5">The sequence shown here is derived from an EMBL/GenBank/DDBJ whole genome shotgun (WGS) entry which is preliminary data.</text>
</comment>
<name>A0ABU2AAW2_9BURK</name>
<comment type="similarity">
    <text evidence="1">Belongs to the 'phage' integrase family.</text>
</comment>
<sequence>MYKLADAQGLYAAVTRTGVISFRFDYRLNGRRETLVIGTYDSTLGARKTRDTDQLAYGQPVTLAEARQLQARAQREVQAGNSPSRAKSEKRREAAEALTFGAWATKYFAEADLADSTKEMRRSVYVRNLANEFGRLKLEEITPAMLLARCERIKDRGAPAPAILACLLTRRLKRQLGKAAQDFFSRPAVDPKAQDPRGLAFDCRRRARDEGEPFADTAVGLAGREPSPELKVRERSSLLCFHVPSAP</sequence>
<dbReference type="PANTHER" id="PTHR30629">
    <property type="entry name" value="PROPHAGE INTEGRASE"/>
    <property type="match status" value="1"/>
</dbReference>
<dbReference type="EMBL" id="JAVDXV010000006">
    <property type="protein sequence ID" value="MDR7334306.1"/>
    <property type="molecule type" value="Genomic_DNA"/>
</dbReference>
<evidence type="ECO:0000313" key="6">
    <source>
        <dbReference type="Proteomes" id="UP001180825"/>
    </source>
</evidence>